<evidence type="ECO:0000313" key="18">
    <source>
        <dbReference type="Proteomes" id="UP000826195"/>
    </source>
</evidence>
<dbReference type="PANTHER" id="PTHR47165">
    <property type="entry name" value="OS03G0429900 PROTEIN"/>
    <property type="match status" value="1"/>
</dbReference>
<dbReference type="FunFam" id="2.40.50.140:FF:000117">
    <property type="entry name" value="Replication protein A subunit"/>
    <property type="match status" value="1"/>
</dbReference>
<dbReference type="CDD" id="cd04475">
    <property type="entry name" value="RPA1_DBD_B"/>
    <property type="match status" value="1"/>
</dbReference>
<feature type="domain" description="OB" evidence="13">
    <location>
        <begin position="192"/>
        <end position="273"/>
    </location>
</feature>
<keyword evidence="7 11" id="KW-0238">DNA-binding</keyword>
<name>A0AAV7IK03_COTGL</name>
<feature type="compositionally biased region" description="Polar residues" evidence="12">
    <location>
        <begin position="132"/>
        <end position="147"/>
    </location>
</feature>
<comment type="caution">
    <text evidence="17">The sequence shown here is derived from an EMBL/GenBank/DDBJ whole genome shotgun (WGS) entry which is preliminary data.</text>
</comment>
<evidence type="ECO:0000256" key="1">
    <source>
        <dbReference type="ARBA" id="ARBA00004123"/>
    </source>
</evidence>
<evidence type="ECO:0000259" key="16">
    <source>
        <dbReference type="Pfam" id="PF16900"/>
    </source>
</evidence>
<feature type="region of interest" description="Disordered" evidence="12">
    <location>
        <begin position="108"/>
        <end position="147"/>
    </location>
</feature>
<evidence type="ECO:0000256" key="7">
    <source>
        <dbReference type="ARBA" id="ARBA00023125"/>
    </source>
</evidence>
<keyword evidence="18" id="KW-1185">Reference proteome</keyword>
<dbReference type="AlphaFoldDB" id="A0AAV7IK03"/>
<dbReference type="GO" id="GO:0003677">
    <property type="term" value="F:DNA binding"/>
    <property type="evidence" value="ECO:0007669"/>
    <property type="project" value="UniProtKB-KW"/>
</dbReference>
<reference evidence="17 18" key="1">
    <citation type="journal article" date="2021" name="J. Hered.">
        <title>A chromosome-level genome assembly of the parasitoid wasp, Cotesia glomerata (Hymenoptera: Braconidae).</title>
        <authorList>
            <person name="Pinto B.J."/>
            <person name="Weis J.J."/>
            <person name="Gamble T."/>
            <person name="Ode P.J."/>
            <person name="Paul R."/>
            <person name="Zaspel J.M."/>
        </authorList>
    </citation>
    <scope>NUCLEOTIDE SEQUENCE [LARGE SCALE GENOMIC DNA]</scope>
    <source>
        <strain evidence="17">CgM1</strain>
    </source>
</reference>
<evidence type="ECO:0000313" key="17">
    <source>
        <dbReference type="EMBL" id="KAH0552385.1"/>
    </source>
</evidence>
<evidence type="ECO:0000259" key="13">
    <source>
        <dbReference type="Pfam" id="PF01336"/>
    </source>
</evidence>
<dbReference type="InterPro" id="IPR031657">
    <property type="entry name" value="REPA_OB_2"/>
</dbReference>
<comment type="function">
    <text evidence="9 11">As part of the heterotrimeric replication protein A complex (RPA/RP-A), binds and stabilizes single-stranded DNA intermediates, that form during DNA replication or upon DNA stress. It prevents their reannealing and in parallel, recruits and activates different proteins and complexes involved in DNA metabolism. Thereby, it plays an essential role both in DNA replication and the cellular response to DNA damage.</text>
</comment>
<protein>
    <recommendedName>
        <fullName evidence="11">Replication protein A subunit</fullName>
    </recommendedName>
</protein>
<dbReference type="NCBIfam" id="TIGR00617">
    <property type="entry name" value="rpa1"/>
    <property type="match status" value="1"/>
</dbReference>
<proteinExistence type="inferred from homology"/>
<dbReference type="GO" id="GO:0006260">
    <property type="term" value="P:DNA replication"/>
    <property type="evidence" value="ECO:0007669"/>
    <property type="project" value="UniProtKB-KW"/>
</dbReference>
<dbReference type="InterPro" id="IPR004591">
    <property type="entry name" value="Rfa1"/>
</dbReference>
<evidence type="ECO:0000256" key="5">
    <source>
        <dbReference type="ARBA" id="ARBA00022771"/>
    </source>
</evidence>
<sequence length="614" mass="68150">MIPLTQGALNEIAQGIEVDKPVFQILGTKRLASTESERYRLLLSDGVTSNSFTMLATQLNGMVTNNELSDFSIIEITRYALTNANNAGKMRKIMVILGIEVKVPGHQVPGKIGNPTQQGKDGAASGDMRPTQPVTGSPNESFEQTQNKRPAAIAVQPNANAAQKRRLNESLNAGTSIMTSPIAALSPYQNKWVIKARVANKSDIRTWSNSRGEGRLFNMTLVDESGEIRCTGFTDSVDKFYNIIETGKIYYISRGTLKVANKNYNTTNNDYEMTLNSDSEIVPCHESCEEIPMMNFNFVSINEIEHLNKDAIVDVIAVVKSTDNVQTLTAKQTGRELKKRDVFLVDTSNTCVTLTLWGTQAENFDGSNNPVIALKGVRIGEYQNGKTLSTISSTAMQIDPDIPEAHRLRSWFLNEGQTTEVKSISKAASGPSQWLSIQDAEEVAQSAGTKPINFTCKAAISIIRAERALYKACPTDGCNKKIVEVGSTMFRCEKCNKDFPNFRWRLIASMAITDWSGNMWVTVFNESAEKILGTSAEEIGELCVNQSEAYNDKFAEITFDSYIFEIKMKMETYNDEQRMKSSVIAVHPIDYLTYNKRLISEIKKCANIHDVNAK</sequence>
<dbReference type="Pfam" id="PF04057">
    <property type="entry name" value="Rep-A_N"/>
    <property type="match status" value="1"/>
</dbReference>
<dbReference type="SUPFAM" id="SSF50249">
    <property type="entry name" value="Nucleic acid-binding proteins"/>
    <property type="match status" value="4"/>
</dbReference>
<dbReference type="GO" id="GO:0006310">
    <property type="term" value="P:DNA recombination"/>
    <property type="evidence" value="ECO:0007669"/>
    <property type="project" value="InterPro"/>
</dbReference>
<feature type="domain" description="Replication factor A C-terminal" evidence="15">
    <location>
        <begin position="454"/>
        <end position="598"/>
    </location>
</feature>
<evidence type="ECO:0000256" key="9">
    <source>
        <dbReference type="ARBA" id="ARBA00058595"/>
    </source>
</evidence>
<accession>A0AAV7IK03</accession>
<dbReference type="InterPro" id="IPR004365">
    <property type="entry name" value="NA-bd_OB_tRNA"/>
</dbReference>
<evidence type="ECO:0000256" key="2">
    <source>
        <dbReference type="ARBA" id="ARBA00005690"/>
    </source>
</evidence>
<keyword evidence="6 11" id="KW-0862">Zinc</keyword>
<comment type="similarity">
    <text evidence="2 11">Belongs to the replication factor A protein 1 family.</text>
</comment>
<evidence type="ECO:0000256" key="6">
    <source>
        <dbReference type="ARBA" id="ARBA00022833"/>
    </source>
</evidence>
<keyword evidence="4 11" id="KW-0479">Metal-binding</keyword>
<dbReference type="FunFam" id="2.40.50.140:FF:000090">
    <property type="entry name" value="Replication protein A subunit"/>
    <property type="match status" value="1"/>
</dbReference>
<dbReference type="InterPro" id="IPR013955">
    <property type="entry name" value="Rep_factor-A_C"/>
</dbReference>
<evidence type="ECO:0000256" key="12">
    <source>
        <dbReference type="SAM" id="MobiDB-lite"/>
    </source>
</evidence>
<dbReference type="EMBL" id="JAHXZJ010001492">
    <property type="protein sequence ID" value="KAH0552385.1"/>
    <property type="molecule type" value="Genomic_DNA"/>
</dbReference>
<gene>
    <name evidence="17" type="ORF">KQX54_009332</name>
</gene>
<dbReference type="InterPro" id="IPR012340">
    <property type="entry name" value="NA-bd_OB-fold"/>
</dbReference>
<dbReference type="GO" id="GO:0008270">
    <property type="term" value="F:zinc ion binding"/>
    <property type="evidence" value="ECO:0007669"/>
    <property type="project" value="UniProtKB-KW"/>
</dbReference>
<evidence type="ECO:0000256" key="11">
    <source>
        <dbReference type="RuleBase" id="RU364130"/>
    </source>
</evidence>
<evidence type="ECO:0000259" key="14">
    <source>
        <dbReference type="Pfam" id="PF04057"/>
    </source>
</evidence>
<keyword evidence="8 11" id="KW-0539">Nucleus</keyword>
<dbReference type="GO" id="GO:0005634">
    <property type="term" value="C:nucleus"/>
    <property type="evidence" value="ECO:0007669"/>
    <property type="project" value="UniProtKB-SubCell"/>
</dbReference>
<dbReference type="InterPro" id="IPR007199">
    <property type="entry name" value="Rep_factor-A_N"/>
</dbReference>
<evidence type="ECO:0000256" key="3">
    <source>
        <dbReference type="ARBA" id="ARBA00022705"/>
    </source>
</evidence>
<dbReference type="CDD" id="cd04477">
    <property type="entry name" value="RPA1N"/>
    <property type="match status" value="1"/>
</dbReference>
<dbReference type="Pfam" id="PF16900">
    <property type="entry name" value="REPA_OB_2"/>
    <property type="match status" value="1"/>
</dbReference>
<dbReference type="InterPro" id="IPR047192">
    <property type="entry name" value="Euk_RPA1_DBD_C"/>
</dbReference>
<evidence type="ECO:0000256" key="10">
    <source>
        <dbReference type="ARBA" id="ARBA00062035"/>
    </source>
</evidence>
<feature type="domain" description="Replication factor-A protein 1 N-terminal" evidence="14">
    <location>
        <begin position="4"/>
        <end position="101"/>
    </location>
</feature>
<keyword evidence="5 11" id="KW-0863">Zinc-finger</keyword>
<evidence type="ECO:0000256" key="4">
    <source>
        <dbReference type="ARBA" id="ARBA00022723"/>
    </source>
</evidence>
<dbReference type="Pfam" id="PF01336">
    <property type="entry name" value="tRNA_anti-codon"/>
    <property type="match status" value="1"/>
</dbReference>
<dbReference type="GO" id="GO:0006281">
    <property type="term" value="P:DNA repair"/>
    <property type="evidence" value="ECO:0007669"/>
    <property type="project" value="InterPro"/>
</dbReference>
<comment type="subcellular location">
    <subcellularLocation>
        <location evidence="1 11">Nucleus</location>
    </subcellularLocation>
</comment>
<keyword evidence="3 11" id="KW-0235">DNA replication</keyword>
<dbReference type="Pfam" id="PF08646">
    <property type="entry name" value="Rep_fac-A_C"/>
    <property type="match status" value="1"/>
</dbReference>
<dbReference type="PANTHER" id="PTHR47165:SF4">
    <property type="entry name" value="OS03G0429900 PROTEIN"/>
    <property type="match status" value="1"/>
</dbReference>
<organism evidence="17 18">
    <name type="scientific">Cotesia glomerata</name>
    <name type="common">Lepidopteran parasitic wasp</name>
    <name type="synonym">Apanteles glomeratus</name>
    <dbReference type="NCBI Taxonomy" id="32391"/>
    <lineage>
        <taxon>Eukaryota</taxon>
        <taxon>Metazoa</taxon>
        <taxon>Ecdysozoa</taxon>
        <taxon>Arthropoda</taxon>
        <taxon>Hexapoda</taxon>
        <taxon>Insecta</taxon>
        <taxon>Pterygota</taxon>
        <taxon>Neoptera</taxon>
        <taxon>Endopterygota</taxon>
        <taxon>Hymenoptera</taxon>
        <taxon>Apocrita</taxon>
        <taxon>Ichneumonoidea</taxon>
        <taxon>Braconidae</taxon>
        <taxon>Microgastrinae</taxon>
        <taxon>Cotesia</taxon>
    </lineage>
</organism>
<dbReference type="CDD" id="cd04474">
    <property type="entry name" value="RPA1_DBD_A"/>
    <property type="match status" value="1"/>
</dbReference>
<dbReference type="FunFam" id="2.40.50.140:FF:000064">
    <property type="entry name" value="Replication protein A subunit"/>
    <property type="match status" value="1"/>
</dbReference>
<evidence type="ECO:0000259" key="15">
    <source>
        <dbReference type="Pfam" id="PF08646"/>
    </source>
</evidence>
<feature type="domain" description="Replication protein A OB" evidence="16">
    <location>
        <begin position="301"/>
        <end position="399"/>
    </location>
</feature>
<dbReference type="Proteomes" id="UP000826195">
    <property type="component" value="Unassembled WGS sequence"/>
</dbReference>
<dbReference type="Gene3D" id="2.40.50.140">
    <property type="entry name" value="Nucleic acid-binding proteins"/>
    <property type="match status" value="4"/>
</dbReference>
<evidence type="ECO:0000256" key="8">
    <source>
        <dbReference type="ARBA" id="ARBA00023242"/>
    </source>
</evidence>
<comment type="subunit">
    <text evidence="10 11">Component of the heterotrimeric canonical replication protein A complex (RPA).</text>
</comment>
<dbReference type="CDD" id="cd04476">
    <property type="entry name" value="RPA1_DBD_C"/>
    <property type="match status" value="1"/>
</dbReference>
<dbReference type="FunFam" id="2.40.50.140:FF:000041">
    <property type="entry name" value="Replication protein A subunit"/>
    <property type="match status" value="1"/>
</dbReference>